<dbReference type="AlphaFoldDB" id="A0AAW0F0R8"/>
<evidence type="ECO:0000256" key="1">
    <source>
        <dbReference type="SAM" id="Coils"/>
    </source>
</evidence>
<sequence>MLRQCVLRCARALLADASLVSLPAGVRRCDVFRGVVSIDEEERIYAELSRVLHRDGQTVVWEGTTPADKVVKHVYLEMFGTEKEFTEVRNWQRKEVRHLPGLLWSPTLLRVLSDVAPPLLGAAPDTARVVEHHIPGYEMHVEHPTVGTGFLYLNLLSDTVLEFDDESTGRRGQVMLPSRALLHVSGEARWGFRFGERTEETHTFVAANGTRRRVETDMRLAVQVWKLSPNLLDARVLQERLEENMETVGKQLAEAAARRREADRDREEAMAALQPPGVHTPSLATAVDPHRPLDTFLAAARENVAGSGALGGDLARADGNGGNGGNGGGAPGTKRTMGTIREDYGQYKQQFSNVYGILQDMKVMQDAGQPINDLWLKKKMTESAGADAAKDREDGFDSADIEGTWDRVDAKARFYKAKLKTMDYDGTAFLDSRMPDVSQDAPLDMRSTIRKMAPHVKDGDKILSSLPQSS</sequence>
<accession>A0AAW0F0R8</accession>
<protein>
    <submittedName>
        <fullName evidence="3">Uncharacterized protein</fullName>
    </submittedName>
</protein>
<reference evidence="3 4" key="1">
    <citation type="journal article" date="2021" name="MBio">
        <title>A New Model Trypanosomatid, Novymonas esmeraldas: Genomic Perception of Its 'Candidatus Pandoraea novymonadis' Endosymbiont.</title>
        <authorList>
            <person name="Zakharova A."/>
            <person name="Saura A."/>
            <person name="Butenko A."/>
            <person name="Podesvova L."/>
            <person name="Warmusova S."/>
            <person name="Kostygov A.Y."/>
            <person name="Nenarokova A."/>
            <person name="Lukes J."/>
            <person name="Opperdoes F.R."/>
            <person name="Yurchenko V."/>
        </authorList>
    </citation>
    <scope>NUCLEOTIDE SEQUENCE [LARGE SCALE GENOMIC DNA]</scope>
    <source>
        <strain evidence="3 4">E262AT.01</strain>
    </source>
</reference>
<feature type="chain" id="PRO_5043721081" evidence="2">
    <location>
        <begin position="18"/>
        <end position="470"/>
    </location>
</feature>
<name>A0AAW0F0R8_9TRYP</name>
<dbReference type="Gene3D" id="2.60.120.590">
    <property type="entry name" value="Alpha-ketoglutarate-dependent dioxygenase AlkB-like"/>
    <property type="match status" value="1"/>
</dbReference>
<keyword evidence="2" id="KW-0732">Signal</keyword>
<proteinExistence type="predicted"/>
<dbReference type="EMBL" id="JAECZO010000196">
    <property type="protein sequence ID" value="KAK7198986.1"/>
    <property type="molecule type" value="Genomic_DNA"/>
</dbReference>
<evidence type="ECO:0000313" key="4">
    <source>
        <dbReference type="Proteomes" id="UP001430356"/>
    </source>
</evidence>
<dbReference type="InterPro" id="IPR037151">
    <property type="entry name" value="AlkB-like_sf"/>
</dbReference>
<gene>
    <name evidence="3" type="ORF">NESM_000866200</name>
</gene>
<feature type="signal peptide" evidence="2">
    <location>
        <begin position="1"/>
        <end position="17"/>
    </location>
</feature>
<evidence type="ECO:0000256" key="2">
    <source>
        <dbReference type="SAM" id="SignalP"/>
    </source>
</evidence>
<dbReference type="Proteomes" id="UP001430356">
    <property type="component" value="Unassembled WGS sequence"/>
</dbReference>
<feature type="coiled-coil region" evidence="1">
    <location>
        <begin position="238"/>
        <end position="272"/>
    </location>
</feature>
<keyword evidence="4" id="KW-1185">Reference proteome</keyword>
<organism evidence="3 4">
    <name type="scientific">Novymonas esmeraldas</name>
    <dbReference type="NCBI Taxonomy" id="1808958"/>
    <lineage>
        <taxon>Eukaryota</taxon>
        <taxon>Discoba</taxon>
        <taxon>Euglenozoa</taxon>
        <taxon>Kinetoplastea</taxon>
        <taxon>Metakinetoplastina</taxon>
        <taxon>Trypanosomatida</taxon>
        <taxon>Trypanosomatidae</taxon>
        <taxon>Novymonas</taxon>
    </lineage>
</organism>
<evidence type="ECO:0000313" key="3">
    <source>
        <dbReference type="EMBL" id="KAK7198986.1"/>
    </source>
</evidence>
<keyword evidence="1" id="KW-0175">Coiled coil</keyword>
<comment type="caution">
    <text evidence="3">The sequence shown here is derived from an EMBL/GenBank/DDBJ whole genome shotgun (WGS) entry which is preliminary data.</text>
</comment>